<evidence type="ECO:0000256" key="2">
    <source>
        <dbReference type="PROSITE-ProRule" id="PRU00703"/>
    </source>
</evidence>
<dbReference type="EMBL" id="PJBV01000035">
    <property type="protein sequence ID" value="PKH37667.1"/>
    <property type="molecule type" value="Genomic_DNA"/>
</dbReference>
<dbReference type="Gene3D" id="3.20.20.150">
    <property type="entry name" value="Divalent-metal-dependent TIM barrel enzymes"/>
    <property type="match status" value="1"/>
</dbReference>
<dbReference type="InterPro" id="IPR013022">
    <property type="entry name" value="Xyl_isomerase-like_TIM-brl"/>
</dbReference>
<protein>
    <submittedName>
        <fullName evidence="5">Acetylneuraminic acid synthetase</fullName>
    </submittedName>
    <submittedName>
        <fullName evidence="6">N-acetylneuraminate synthase</fullName>
    </submittedName>
</protein>
<dbReference type="SMART" id="SM00858">
    <property type="entry name" value="SAF"/>
    <property type="match status" value="1"/>
</dbReference>
<dbReference type="InterPro" id="IPR057736">
    <property type="entry name" value="SAF_PseI/NeuA/NeuB"/>
</dbReference>
<dbReference type="GO" id="GO:0016051">
    <property type="term" value="P:carbohydrate biosynthetic process"/>
    <property type="evidence" value="ECO:0007669"/>
    <property type="project" value="InterPro"/>
</dbReference>
<dbReference type="PANTHER" id="PTHR42966">
    <property type="entry name" value="N-ACETYLNEURAMINATE SYNTHASE"/>
    <property type="match status" value="1"/>
</dbReference>
<evidence type="ECO:0000313" key="5">
    <source>
        <dbReference type="EMBL" id="PKH37667.1"/>
    </source>
</evidence>
<evidence type="ECO:0000256" key="1">
    <source>
        <dbReference type="ARBA" id="ARBA00023122"/>
    </source>
</evidence>
<evidence type="ECO:0000313" key="7">
    <source>
        <dbReference type="Proteomes" id="UP000199113"/>
    </source>
</evidence>
<feature type="domain" description="CBS" evidence="4">
    <location>
        <begin position="3"/>
        <end position="61"/>
    </location>
</feature>
<accession>A0A1I0W4S0</accession>
<dbReference type="SUPFAM" id="SSF54631">
    <property type="entry name" value="CBS-domain pair"/>
    <property type="match status" value="1"/>
</dbReference>
<sequence length="757" mass="83000">MIIERDLTPYVVYSGDPVLRALEKITANKARVIFLVDSHGHLDGVLSDGDFRRWVSGAASLTVDVPALEAANTSPRSLPIGSSPAEISHAFGSGIDHVALVDERGHLVAIAINRADELRIGRHVVGPGAPTLLISEIGINHQGDVSLAKQLVDLSVESGADIVKFQLRDMESLYRQGASGSGGEDLGPQYTLDLLAKYNLEADQLFEVFDHCRDVGIDLMCTAWDPVSVDRLVDYGVPSLKVASADMTNHALLRHMAASGTPMVISTGMSTEGEIRETVDLIRGTGVAHAFLHCQSTYPAPFKDVNLAYLTRLAELTQAPVGYSGHERGFHIALAAVALGARIIEKHFTIDRELEGNDHKVSLLPGEFKEMVQRVREVEEALGTSAPRAVSTGEMMNRVNLAKSLVATRRIEVGQVLADADIDIKSPGRGLQPNAYDKLVGRTTTRALEAGDFFYATDLGDAAPKGRAYDFRRPWGLATRYHDIEAMTRDTTPDFLEFHFSYKDLDLPLEEVFAPYPDGLPMGFTTHSPDLFAGDFLLNLASEDDEHWERSIRELQRVVDTTREMQQYFLKRADGKADAQGPVIVASLGGFTTDAFVTPAEREAMYARVAAGLARVDDSGVRLCAQTLPPYPWYMGGQLYCNLFVDPRDTAEFAERHDRRLCFDVSHSKLSANYLGMSFADATDLLAPHTEHLHLVDATGVDGEGVQVGDGEIDWAVLAQQLDAMSPGVSFIPEIWQGHVNDGEGFWIALERLEQWF</sequence>
<dbReference type="Pfam" id="PF08666">
    <property type="entry name" value="SAF"/>
    <property type="match status" value="1"/>
</dbReference>
<evidence type="ECO:0000259" key="3">
    <source>
        <dbReference type="PROSITE" id="PS50844"/>
    </source>
</evidence>
<dbReference type="GO" id="GO:0047444">
    <property type="term" value="F:N-acylneuraminate-9-phosphate synthase activity"/>
    <property type="evidence" value="ECO:0007669"/>
    <property type="project" value="TreeGrafter"/>
</dbReference>
<reference evidence="6" key="1">
    <citation type="submission" date="2016-10" db="EMBL/GenBank/DDBJ databases">
        <authorList>
            <person name="de Groot N.N."/>
        </authorList>
    </citation>
    <scope>NUCLEOTIDE SEQUENCE [LARGE SCALE GENOMIC DNA]</scope>
    <source>
        <strain evidence="6">CGMCC 1.10697</strain>
    </source>
</reference>
<dbReference type="InterPro" id="IPR018228">
    <property type="entry name" value="DNase_TatD-rel_CS"/>
</dbReference>
<keyword evidence="1 2" id="KW-0129">CBS domain</keyword>
<evidence type="ECO:0000313" key="8">
    <source>
        <dbReference type="Proteomes" id="UP000233565"/>
    </source>
</evidence>
<dbReference type="PROSITE" id="PS50844">
    <property type="entry name" value="AFP_LIKE"/>
    <property type="match status" value="1"/>
</dbReference>
<dbReference type="PROSITE" id="PS51371">
    <property type="entry name" value="CBS"/>
    <property type="match status" value="1"/>
</dbReference>
<evidence type="ECO:0000259" key="4">
    <source>
        <dbReference type="PROSITE" id="PS51371"/>
    </source>
</evidence>
<proteinExistence type="predicted"/>
<dbReference type="Pfam" id="PF00571">
    <property type="entry name" value="CBS"/>
    <property type="match status" value="1"/>
</dbReference>
<dbReference type="Gene3D" id="3.10.580.10">
    <property type="entry name" value="CBS-domain"/>
    <property type="match status" value="1"/>
</dbReference>
<dbReference type="PROSITE" id="PS01137">
    <property type="entry name" value="TATD_1"/>
    <property type="match status" value="1"/>
</dbReference>
<dbReference type="Gene3D" id="3.20.20.70">
    <property type="entry name" value="Aldolase class I"/>
    <property type="match status" value="1"/>
</dbReference>
<dbReference type="PANTHER" id="PTHR42966:SF3">
    <property type="entry name" value="BLR5971 PROTEIN"/>
    <property type="match status" value="1"/>
</dbReference>
<dbReference type="EMBL" id="FOKC01000001">
    <property type="protein sequence ID" value="SFA83318.1"/>
    <property type="molecule type" value="Genomic_DNA"/>
</dbReference>
<dbReference type="InterPro" id="IPR013785">
    <property type="entry name" value="Aldolase_TIM"/>
</dbReference>
<dbReference type="STRING" id="748909.SAMN05192575_101681"/>
<gene>
    <name evidence="5" type="ORF">CXG46_19780</name>
    <name evidence="6" type="ORF">SAMN05192575_101681</name>
</gene>
<keyword evidence="8" id="KW-1185">Reference proteome</keyword>
<dbReference type="InterPro" id="IPR036237">
    <property type="entry name" value="Xyl_isomerase-like_sf"/>
</dbReference>
<dbReference type="Proteomes" id="UP000199113">
    <property type="component" value="Unassembled WGS sequence"/>
</dbReference>
<dbReference type="AlphaFoldDB" id="A0A1I0W4S0"/>
<dbReference type="OrthoDB" id="9814210at2"/>
<dbReference type="Gene3D" id="3.90.1210.10">
    <property type="entry name" value="Antifreeze-like/N-acetylneuraminic acid synthase C-terminal domain"/>
    <property type="match status" value="1"/>
</dbReference>
<dbReference type="Proteomes" id="UP000233565">
    <property type="component" value="Unassembled WGS sequence"/>
</dbReference>
<dbReference type="SUPFAM" id="SSF51569">
    <property type="entry name" value="Aldolase"/>
    <property type="match status" value="1"/>
</dbReference>
<dbReference type="InterPro" id="IPR051690">
    <property type="entry name" value="PseI-like"/>
</dbReference>
<dbReference type="SUPFAM" id="SSF51269">
    <property type="entry name" value="AFP III-like domain"/>
    <property type="match status" value="1"/>
</dbReference>
<dbReference type="Pfam" id="PF01261">
    <property type="entry name" value="AP_endonuc_2"/>
    <property type="match status" value="1"/>
</dbReference>
<dbReference type="Pfam" id="PF03102">
    <property type="entry name" value="NeuB"/>
    <property type="match status" value="1"/>
</dbReference>
<evidence type="ECO:0000313" key="6">
    <source>
        <dbReference type="EMBL" id="SFA83318.1"/>
    </source>
</evidence>
<dbReference type="InterPro" id="IPR036732">
    <property type="entry name" value="AFP_Neu5c_C_sf"/>
</dbReference>
<reference evidence="5 8" key="2">
    <citation type="submission" date="2017-12" db="EMBL/GenBank/DDBJ databases">
        <title>Pharmacopeia of the Arctic Ocean.</title>
        <authorList>
            <person name="Collins E."/>
            <person name="Ducluzeau A.-L."/>
        </authorList>
    </citation>
    <scope>NUCLEOTIDE SEQUENCE [LARGE SCALE GENOMIC DNA]</scope>
    <source>
        <strain evidence="5 8">DSM 23325</strain>
    </source>
</reference>
<organism evidence="6 7">
    <name type="scientific">Nocardioides alpinus</name>
    <dbReference type="NCBI Taxonomy" id="748909"/>
    <lineage>
        <taxon>Bacteria</taxon>
        <taxon>Bacillati</taxon>
        <taxon>Actinomycetota</taxon>
        <taxon>Actinomycetes</taxon>
        <taxon>Propionibacteriales</taxon>
        <taxon>Nocardioidaceae</taxon>
        <taxon>Nocardioides</taxon>
    </lineage>
</organism>
<dbReference type="InterPro" id="IPR006190">
    <property type="entry name" value="SAF_AFP_Neu5Ac"/>
</dbReference>
<feature type="domain" description="AFP-like" evidence="3">
    <location>
        <begin position="404"/>
        <end position="462"/>
    </location>
</feature>
<dbReference type="CDD" id="cd11615">
    <property type="entry name" value="SAF_NeuB_like"/>
    <property type="match status" value="1"/>
</dbReference>
<name>A0A1I0W4S0_9ACTN</name>
<dbReference type="InterPro" id="IPR046342">
    <property type="entry name" value="CBS_dom_sf"/>
</dbReference>
<dbReference type="SUPFAM" id="SSF51658">
    <property type="entry name" value="Xylose isomerase-like"/>
    <property type="match status" value="1"/>
</dbReference>
<dbReference type="RefSeq" id="WP_091194195.1">
    <property type="nucleotide sequence ID" value="NZ_FOKC01000001.1"/>
</dbReference>
<dbReference type="InterPro" id="IPR013132">
    <property type="entry name" value="PseI/NeuA/B-like_N"/>
</dbReference>
<dbReference type="InterPro" id="IPR013974">
    <property type="entry name" value="SAF"/>
</dbReference>
<dbReference type="InterPro" id="IPR000644">
    <property type="entry name" value="CBS_dom"/>
</dbReference>